<dbReference type="AlphaFoldDB" id="A0A399EV33"/>
<reference evidence="1 2" key="1">
    <citation type="submission" date="2018-08" db="EMBL/GenBank/DDBJ databases">
        <title>Meiothermus terrae DSM 26712 genome sequencing project.</title>
        <authorList>
            <person name="Da Costa M.S."/>
            <person name="Albuquerque L."/>
            <person name="Raposo P."/>
            <person name="Froufe H.J.C."/>
            <person name="Barroso C.S."/>
            <person name="Egas C."/>
        </authorList>
    </citation>
    <scope>NUCLEOTIDE SEQUENCE [LARGE SCALE GENOMIC DNA]</scope>
    <source>
        <strain evidence="1 2">DSM 26712</strain>
    </source>
</reference>
<dbReference type="RefSeq" id="WP_147372593.1">
    <property type="nucleotide sequence ID" value="NZ_QXDL01000050.1"/>
</dbReference>
<sequence length="599" mass="64035">MRGLPFLLGLLLFWGVALGQSQLAARQVVWPVESNRAFLNGVAVELAAPARLVEGRALLPLRETARLLGMGLEPVPGTPDGLRLGGLEVYPGLRLARLNGQQLPLKEVGCALNGTLYVAARALGGGLGAQVSYDPAQRVVLMRLAPAVPGGSRLPVARFTTDKLEYRLGEPVLISEFSYDPDGLPLALKWTGREEAYFAPGVYTIGLTATNALGQVSEPYTVQIRVLDRPYLSPKDYALRYLGVGRTFPDGQILSYPAATPERRDEPYTLIFSDSPEKAPSSGLLYEDSVQGAGRLLLYHVNGTPGPARVLVLASSLSGEPQTLRVQRLGSVANTRIESVLGQVSLLEFLASRVPQSLALEPRQALPLYLSPPLAPGEGVSLKADLEIVAPLGRAPEPVLLSVYLLEERLMGSAPDFASPDFLGLLRSLPALEPDNNHVRGTFPSALRRLRLDLGGLEPGGAMRLVIGDGRLDPSAEGFDAMSRVAVRLAGNYGVTYRITLDNAAGTVGAFSPRGGPYSGVIAVGGRYVQLPQSGVLLRNDLPLIFYRNLDGPGLSQTLELEFVPASGSFLPVNLVFYRPGALPEELASSPAARLPRRP</sequence>
<gene>
    <name evidence="1" type="ORF">Mterra_01526</name>
</gene>
<dbReference type="SUPFAM" id="SSF49299">
    <property type="entry name" value="PKD domain"/>
    <property type="match status" value="1"/>
</dbReference>
<dbReference type="EMBL" id="QXDL01000050">
    <property type="protein sequence ID" value="RIH86071.1"/>
    <property type="molecule type" value="Genomic_DNA"/>
</dbReference>
<protein>
    <recommendedName>
        <fullName evidence="3">Copper amine oxidase-like N-terminal domain-containing protein</fullName>
    </recommendedName>
</protein>
<dbReference type="Proteomes" id="UP000265715">
    <property type="component" value="Unassembled WGS sequence"/>
</dbReference>
<proteinExistence type="predicted"/>
<evidence type="ECO:0000313" key="2">
    <source>
        <dbReference type="Proteomes" id="UP000265715"/>
    </source>
</evidence>
<accession>A0A399EV33</accession>
<dbReference type="OrthoDB" id="25008at2"/>
<keyword evidence="2" id="KW-1185">Reference proteome</keyword>
<comment type="caution">
    <text evidence="1">The sequence shown here is derived from an EMBL/GenBank/DDBJ whole genome shotgun (WGS) entry which is preliminary data.</text>
</comment>
<evidence type="ECO:0000313" key="1">
    <source>
        <dbReference type="EMBL" id="RIH86071.1"/>
    </source>
</evidence>
<evidence type="ECO:0008006" key="3">
    <source>
        <dbReference type="Google" id="ProtNLM"/>
    </source>
</evidence>
<dbReference type="InterPro" id="IPR035986">
    <property type="entry name" value="PKD_dom_sf"/>
</dbReference>
<name>A0A399EV33_9DEIN</name>
<organism evidence="1 2">
    <name type="scientific">Calidithermus terrae</name>
    <dbReference type="NCBI Taxonomy" id="1408545"/>
    <lineage>
        <taxon>Bacteria</taxon>
        <taxon>Thermotogati</taxon>
        <taxon>Deinococcota</taxon>
        <taxon>Deinococci</taxon>
        <taxon>Thermales</taxon>
        <taxon>Thermaceae</taxon>
        <taxon>Calidithermus</taxon>
    </lineage>
</organism>